<comment type="similarity">
    <text evidence="1">Belongs to the cyclin-dependent kinase 5 activator family.</text>
</comment>
<dbReference type="GO" id="GO:0007411">
    <property type="term" value="P:axon guidance"/>
    <property type="evidence" value="ECO:0007669"/>
    <property type="project" value="TreeGrafter"/>
</dbReference>
<protein>
    <recommendedName>
        <fullName evidence="5">Cyclin-dependent kinase 5 activator</fullName>
    </recommendedName>
</protein>
<dbReference type="EMBL" id="JAUCMV010000002">
    <property type="protein sequence ID" value="KAK0421115.1"/>
    <property type="molecule type" value="Genomic_DNA"/>
</dbReference>
<evidence type="ECO:0000256" key="1">
    <source>
        <dbReference type="ARBA" id="ARBA00010175"/>
    </source>
</evidence>
<accession>A0AA39M5B5</accession>
<sequence>MGASLTSPAVAHHSRAPPTSVCNHLFTTADGPPTFKSQNGNLSKSMFVSGWNWPKKAPHTMMSRSHPPSSPSENRPNGTTDHNDIRVVLKRGESGDDAKSDSLPYSRLSVQLDTNQNYKRYEPSKKPPRNIRDHFVSNCVNAKSVVDSVTKTTVITNKYSLRDELRREMTFKKQDFVNNNLISPVGPKAKTPLSPTHKASIVKHPFGTSSNQQPPTDDFHDSGAKAPVKSKPRGVIQASTSDLLRGLGQFLSVKCRVKSFEPAQVVMWLRSVDRALLLQGWQDVAFINPANLVFVYMLIRDMLKDNRTKIESVDELQSIVLTCLYISYSYMGNEISYPLKPFILDQNREAFWDRCVHIVNRMSKQMLQLNSNSQFFTEVFTELRNYSLD</sequence>
<dbReference type="PANTHER" id="PTHR23401">
    <property type="entry name" value="CYCLIN DEPENDANT KINASE-5 ACTIVATOR"/>
    <property type="match status" value="1"/>
</dbReference>
<feature type="region of interest" description="Disordered" evidence="2">
    <location>
        <begin position="57"/>
        <end position="82"/>
    </location>
</feature>
<dbReference type="Gene3D" id="1.10.472.10">
    <property type="entry name" value="Cyclin-like"/>
    <property type="match status" value="1"/>
</dbReference>
<dbReference type="Proteomes" id="UP001175271">
    <property type="component" value="Unassembled WGS sequence"/>
</dbReference>
<reference evidence="3" key="1">
    <citation type="submission" date="2023-06" db="EMBL/GenBank/DDBJ databases">
        <title>Genomic analysis of the entomopathogenic nematode Steinernema hermaphroditum.</title>
        <authorList>
            <person name="Schwarz E.M."/>
            <person name="Heppert J.K."/>
            <person name="Baniya A."/>
            <person name="Schwartz H.T."/>
            <person name="Tan C.-H."/>
            <person name="Antoshechkin I."/>
            <person name="Sternberg P.W."/>
            <person name="Goodrich-Blair H."/>
            <person name="Dillman A.R."/>
        </authorList>
    </citation>
    <scope>NUCLEOTIDE SEQUENCE</scope>
    <source>
        <strain evidence="3">PS9179</strain>
        <tissue evidence="3">Whole animal</tissue>
    </source>
</reference>
<gene>
    <name evidence="3" type="ORF">QR680_015068</name>
</gene>
<evidence type="ECO:0000313" key="4">
    <source>
        <dbReference type="Proteomes" id="UP001175271"/>
    </source>
</evidence>
<dbReference type="GO" id="GO:0016533">
    <property type="term" value="C:protein kinase 5 complex"/>
    <property type="evidence" value="ECO:0007669"/>
    <property type="project" value="InterPro"/>
</dbReference>
<dbReference type="SUPFAM" id="SSF47954">
    <property type="entry name" value="Cyclin-like"/>
    <property type="match status" value="1"/>
</dbReference>
<dbReference type="GO" id="GO:0061575">
    <property type="term" value="F:cyclin-dependent protein serine/threonine kinase activator activity"/>
    <property type="evidence" value="ECO:0007669"/>
    <property type="project" value="InterPro"/>
</dbReference>
<keyword evidence="4" id="KW-1185">Reference proteome</keyword>
<evidence type="ECO:0008006" key="5">
    <source>
        <dbReference type="Google" id="ProtNLM"/>
    </source>
</evidence>
<dbReference type="InterPro" id="IPR004944">
    <property type="entry name" value="CDK5_activator"/>
</dbReference>
<dbReference type="InterPro" id="IPR036915">
    <property type="entry name" value="Cyclin-like_sf"/>
</dbReference>
<feature type="region of interest" description="Disordered" evidence="2">
    <location>
        <begin position="1"/>
        <end position="25"/>
    </location>
</feature>
<dbReference type="GO" id="GO:0030426">
    <property type="term" value="C:growth cone"/>
    <property type="evidence" value="ECO:0007669"/>
    <property type="project" value="TreeGrafter"/>
</dbReference>
<evidence type="ECO:0000313" key="3">
    <source>
        <dbReference type="EMBL" id="KAK0421115.1"/>
    </source>
</evidence>
<organism evidence="3 4">
    <name type="scientific">Steinernema hermaphroditum</name>
    <dbReference type="NCBI Taxonomy" id="289476"/>
    <lineage>
        <taxon>Eukaryota</taxon>
        <taxon>Metazoa</taxon>
        <taxon>Ecdysozoa</taxon>
        <taxon>Nematoda</taxon>
        <taxon>Chromadorea</taxon>
        <taxon>Rhabditida</taxon>
        <taxon>Tylenchina</taxon>
        <taxon>Panagrolaimomorpha</taxon>
        <taxon>Strongyloidoidea</taxon>
        <taxon>Steinernematidae</taxon>
        <taxon>Steinernema</taxon>
    </lineage>
</organism>
<dbReference type="Pfam" id="PF03261">
    <property type="entry name" value="CDK5_activator"/>
    <property type="match status" value="1"/>
</dbReference>
<dbReference type="PANTHER" id="PTHR23401:SF0">
    <property type="entry name" value="CYCLIN-DEPENDENT KINASE 5 ACTIVATOR"/>
    <property type="match status" value="1"/>
</dbReference>
<proteinExistence type="inferred from homology"/>
<feature type="region of interest" description="Disordered" evidence="2">
    <location>
        <begin position="203"/>
        <end position="231"/>
    </location>
</feature>
<dbReference type="AlphaFoldDB" id="A0AA39M5B5"/>
<dbReference type="GO" id="GO:0005737">
    <property type="term" value="C:cytoplasm"/>
    <property type="evidence" value="ECO:0007669"/>
    <property type="project" value="TreeGrafter"/>
</dbReference>
<evidence type="ECO:0000256" key="2">
    <source>
        <dbReference type="SAM" id="MobiDB-lite"/>
    </source>
</evidence>
<name>A0AA39M5B5_9BILA</name>
<feature type="compositionally biased region" description="Low complexity" evidence="2">
    <location>
        <begin position="59"/>
        <end position="77"/>
    </location>
</feature>
<dbReference type="GO" id="GO:0019901">
    <property type="term" value="F:protein kinase binding"/>
    <property type="evidence" value="ECO:0007669"/>
    <property type="project" value="TreeGrafter"/>
</dbReference>
<comment type="caution">
    <text evidence="3">The sequence shown here is derived from an EMBL/GenBank/DDBJ whole genome shotgun (WGS) entry which is preliminary data.</text>
</comment>